<evidence type="ECO:0000313" key="2">
    <source>
        <dbReference type="EMBL" id="ESQ47547.1"/>
    </source>
</evidence>
<feature type="region of interest" description="Disordered" evidence="1">
    <location>
        <begin position="77"/>
        <end position="113"/>
    </location>
</feature>
<evidence type="ECO:0000313" key="3">
    <source>
        <dbReference type="Proteomes" id="UP000030689"/>
    </source>
</evidence>
<dbReference type="Gramene" id="ESQ47547">
    <property type="protein sequence ID" value="ESQ47547"/>
    <property type="gene ID" value="EUTSA_v100219552mg"/>
</dbReference>
<reference evidence="2 3" key="1">
    <citation type="journal article" date="2013" name="Front. Plant Sci.">
        <title>The Reference Genome of the Halophytic Plant Eutrema salsugineum.</title>
        <authorList>
            <person name="Yang R."/>
            <person name="Jarvis D.E."/>
            <person name="Chen H."/>
            <person name="Beilstein M.A."/>
            <person name="Grimwood J."/>
            <person name="Jenkins J."/>
            <person name="Shu S."/>
            <person name="Prochnik S."/>
            <person name="Xin M."/>
            <person name="Ma C."/>
            <person name="Schmutz J."/>
            <person name="Wing R.A."/>
            <person name="Mitchell-Olds T."/>
            <person name="Schumaker K.S."/>
            <person name="Wang X."/>
        </authorList>
    </citation>
    <scope>NUCLEOTIDE SEQUENCE [LARGE SCALE GENOMIC DNA]</scope>
</reference>
<feature type="non-terminal residue" evidence="2">
    <location>
        <position position="1"/>
    </location>
</feature>
<name>V4LYF9_EUTSA</name>
<feature type="non-terminal residue" evidence="2">
    <location>
        <position position="113"/>
    </location>
</feature>
<organism evidence="2 3">
    <name type="scientific">Eutrema salsugineum</name>
    <name type="common">Saltwater cress</name>
    <name type="synonym">Sisymbrium salsugineum</name>
    <dbReference type="NCBI Taxonomy" id="72664"/>
    <lineage>
        <taxon>Eukaryota</taxon>
        <taxon>Viridiplantae</taxon>
        <taxon>Streptophyta</taxon>
        <taxon>Embryophyta</taxon>
        <taxon>Tracheophyta</taxon>
        <taxon>Spermatophyta</taxon>
        <taxon>Magnoliopsida</taxon>
        <taxon>eudicotyledons</taxon>
        <taxon>Gunneridae</taxon>
        <taxon>Pentapetalae</taxon>
        <taxon>rosids</taxon>
        <taxon>malvids</taxon>
        <taxon>Brassicales</taxon>
        <taxon>Brassicaceae</taxon>
        <taxon>Eutremeae</taxon>
        <taxon>Eutrema</taxon>
    </lineage>
</organism>
<accession>V4LYF9</accession>
<keyword evidence="3" id="KW-1185">Reference proteome</keyword>
<gene>
    <name evidence="2" type="ORF">EUTSA_v100219552mg</name>
</gene>
<evidence type="ECO:0000256" key="1">
    <source>
        <dbReference type="SAM" id="MobiDB-lite"/>
    </source>
</evidence>
<dbReference type="KEGG" id="eus:EUTSA_v100219552m"/>
<protein>
    <submittedName>
        <fullName evidence="2">Uncharacterized protein</fullName>
    </submittedName>
</protein>
<proteinExistence type="predicted"/>
<sequence>WTSSRCRYVFETLLEMDKSETEDHKVRVRHLMVVKPLEEIYHVWEGEPRRVDVDIKVHNMICDILDGSLDEGFWESPKNVGGDATGGAVTVQTPKQSKRKLETPRVEKKKKEK</sequence>
<dbReference type="EMBL" id="KI517408">
    <property type="protein sequence ID" value="ESQ47547.1"/>
    <property type="molecule type" value="Genomic_DNA"/>
</dbReference>
<dbReference type="AlphaFoldDB" id="V4LYF9"/>
<dbReference type="Proteomes" id="UP000030689">
    <property type="component" value="Unassembled WGS sequence"/>
</dbReference>
<feature type="compositionally biased region" description="Low complexity" evidence="1">
    <location>
        <begin position="80"/>
        <end position="91"/>
    </location>
</feature>